<dbReference type="EMBL" id="CP009268">
    <property type="protein sequence ID" value="AJA52834.1"/>
    <property type="molecule type" value="Genomic_DNA"/>
</dbReference>
<dbReference type="SMART" id="SM00240">
    <property type="entry name" value="FHA"/>
    <property type="match status" value="1"/>
</dbReference>
<keyword evidence="1" id="KW-1133">Transmembrane helix</keyword>
<evidence type="ECO:0000313" key="6">
    <source>
        <dbReference type="Proteomes" id="UP000030905"/>
    </source>
</evidence>
<feature type="domain" description="FHA" evidence="2">
    <location>
        <begin position="86"/>
        <end position="135"/>
    </location>
</feature>
<evidence type="ECO:0000313" key="5">
    <source>
        <dbReference type="Proteomes" id="UP000028042"/>
    </source>
</evidence>
<gene>
    <name evidence="3" type="ORF">CLPA_c27790</name>
    <name evidence="4" type="ORF">CP6013_00405</name>
</gene>
<dbReference type="Proteomes" id="UP000030905">
    <property type="component" value="Chromosome"/>
</dbReference>
<evidence type="ECO:0000256" key="1">
    <source>
        <dbReference type="SAM" id="Phobius"/>
    </source>
</evidence>
<dbReference type="InterPro" id="IPR008984">
    <property type="entry name" value="SMAD_FHA_dom_sf"/>
</dbReference>
<name>A0A0H3J4H6_CLOPA</name>
<dbReference type="eggNOG" id="COG1716">
    <property type="taxonomic scope" value="Bacteria"/>
</dbReference>
<organism evidence="3 6">
    <name type="scientific">Clostridium pasteurianum DSM 525 = ATCC 6013</name>
    <dbReference type="NCBI Taxonomy" id="1262449"/>
    <lineage>
        <taxon>Bacteria</taxon>
        <taxon>Bacillati</taxon>
        <taxon>Bacillota</taxon>
        <taxon>Clostridia</taxon>
        <taxon>Eubacteriales</taxon>
        <taxon>Clostridiaceae</taxon>
        <taxon>Clostridium</taxon>
    </lineage>
</organism>
<keyword evidence="6" id="KW-1185">Reference proteome</keyword>
<feature type="transmembrane region" description="Helical" evidence="1">
    <location>
        <begin position="20"/>
        <end position="44"/>
    </location>
</feature>
<dbReference type="Gene3D" id="2.60.200.20">
    <property type="match status" value="1"/>
</dbReference>
<dbReference type="Pfam" id="PF00498">
    <property type="entry name" value="FHA"/>
    <property type="match status" value="1"/>
</dbReference>
<reference evidence="4 5" key="3">
    <citation type="journal article" name="Genome Announc.">
        <title>Improved Draft Genome Sequence of Clostridium pasteurianum Strain ATCC 6013 (DSM 525) Using a Hybrid Next-Generation Sequencing Approach.</title>
        <authorList>
            <person name="Pyne M.E."/>
            <person name="Utturkar S."/>
            <person name="Brown S.D."/>
            <person name="Moo-Young M."/>
            <person name="Chung D.A."/>
            <person name="Chou C.P."/>
        </authorList>
    </citation>
    <scope>NUCLEOTIDE SEQUENCE [LARGE SCALE GENOMIC DNA]</scope>
    <source>
        <strain evidence="4 5">ATCC 6013</strain>
    </source>
</reference>
<dbReference type="Proteomes" id="UP000028042">
    <property type="component" value="Unassembled WGS sequence"/>
</dbReference>
<dbReference type="PANTHER" id="PTHR23308">
    <property type="entry name" value="NUCLEAR INHIBITOR OF PROTEIN PHOSPHATASE-1"/>
    <property type="match status" value="1"/>
</dbReference>
<evidence type="ECO:0000259" key="2">
    <source>
        <dbReference type="PROSITE" id="PS50006"/>
    </source>
</evidence>
<reference evidence="3 6" key="1">
    <citation type="journal article" date="2015" name="Genome Announc.">
        <title>Complete Genome Sequence of the Nitrogen-Fixing and Solvent-Producing Clostridium pasteurianum DSM 525.</title>
        <authorList>
            <person name="Poehlein A."/>
            <person name="Grosse-Honebrink A."/>
            <person name="Zhang Y."/>
            <person name="Minton N.P."/>
            <person name="Daniel R."/>
        </authorList>
    </citation>
    <scope>NUCLEOTIDE SEQUENCE [LARGE SCALE GENOMIC DNA]</scope>
    <source>
        <strain evidence="3">DSM 525</strain>
        <strain evidence="6">DSM 525 / ATCC 6013</strain>
    </source>
</reference>
<dbReference type="EMBL" id="JPGY02000001">
    <property type="protein sequence ID" value="KRU11158.1"/>
    <property type="molecule type" value="Genomic_DNA"/>
</dbReference>
<dbReference type="KEGG" id="cpae:CPAST_c27790"/>
<dbReference type="RefSeq" id="WP_003442886.1">
    <property type="nucleotide sequence ID" value="NZ_ANZB01000003.1"/>
</dbReference>
<proteinExistence type="predicted"/>
<dbReference type="KEGG" id="cpat:CLPA_c27790"/>
<dbReference type="InterPro" id="IPR050923">
    <property type="entry name" value="Cell_Proc_Reg/RNA_Proc"/>
</dbReference>
<sequence length="158" mass="17932">MILNNLYLGLVLETSGFSKLSLIFKIFIIAVIYLIIAFALRIMYKDMKSGDKKRVKRKKTFGLEVVDGGMNNMVRKGSVIPIDREVTIGRKEDNTVVLAEEYISGHHARIYMKNNNYIFEDLNSTNGTIVNGQKIQEKVYIRPGDKIEIGTIVFKVIG</sequence>
<protein>
    <submittedName>
        <fullName evidence="3 4">FHA domain-containing protein</fullName>
    </submittedName>
</protein>
<keyword evidence="1" id="KW-0812">Transmembrane</keyword>
<dbReference type="InterPro" id="IPR000253">
    <property type="entry name" value="FHA_dom"/>
</dbReference>
<evidence type="ECO:0000313" key="4">
    <source>
        <dbReference type="EMBL" id="KRU11158.1"/>
    </source>
</evidence>
<keyword evidence="1" id="KW-0472">Membrane</keyword>
<dbReference type="PATRIC" id="fig|1262449.3.peg.1226"/>
<accession>A0A0H3J4H6</accession>
<dbReference type="SUPFAM" id="SSF49879">
    <property type="entry name" value="SMAD/FHA domain"/>
    <property type="match status" value="1"/>
</dbReference>
<evidence type="ECO:0000313" key="3">
    <source>
        <dbReference type="EMBL" id="AJA52834.1"/>
    </source>
</evidence>
<reference evidence="4" key="2">
    <citation type="submission" date="2015-10" db="EMBL/GenBank/DDBJ databases">
        <title>Improved Draft Genome Sequence of Clostridium pasteurianum Strain ATCC 6013 (DSM 525) Using a Hybrid Next-Generation Sequencing Approach.</title>
        <authorList>
            <person name="Pyne M.E."/>
            <person name="Utturkar S.M."/>
            <person name="Brown S.D."/>
            <person name="Moo-Young M."/>
            <person name="Chung D.A."/>
            <person name="Chou P.C."/>
        </authorList>
    </citation>
    <scope>NUCLEOTIDE SEQUENCE</scope>
    <source>
        <strain evidence="4">ATCC 6013</strain>
    </source>
</reference>
<dbReference type="GeneID" id="93074902"/>
<dbReference type="PROSITE" id="PS50006">
    <property type="entry name" value="FHA_DOMAIN"/>
    <property type="match status" value="1"/>
</dbReference>
<dbReference type="AlphaFoldDB" id="A0A0H3J4H6"/>